<evidence type="ECO:0000313" key="3">
    <source>
        <dbReference type="EMBL" id="QNI32483.1"/>
    </source>
</evidence>
<dbReference type="Proteomes" id="UP000515312">
    <property type="component" value="Chromosome"/>
</dbReference>
<feature type="chain" id="PRO_5028837114" evidence="2">
    <location>
        <begin position="22"/>
        <end position="260"/>
    </location>
</feature>
<feature type="signal peptide" evidence="2">
    <location>
        <begin position="1"/>
        <end position="21"/>
    </location>
</feature>
<evidence type="ECO:0000256" key="2">
    <source>
        <dbReference type="SAM" id="SignalP"/>
    </source>
</evidence>
<feature type="region of interest" description="Disordered" evidence="1">
    <location>
        <begin position="26"/>
        <end position="95"/>
    </location>
</feature>
<proteinExistence type="predicted"/>
<accession>A0A7G8BIW3</accession>
<gene>
    <name evidence="3" type="ORF">H7849_00150</name>
</gene>
<dbReference type="PROSITE" id="PS51257">
    <property type="entry name" value="PROKAR_LIPOPROTEIN"/>
    <property type="match status" value="1"/>
</dbReference>
<dbReference type="RefSeq" id="WP_186743437.1">
    <property type="nucleotide sequence ID" value="NZ_CP060394.1"/>
</dbReference>
<reference evidence="3 4" key="1">
    <citation type="submission" date="2020-08" db="EMBL/GenBank/DDBJ databases">
        <title>Edaphobacter telluris sp. nov. and Acidobacterium dinghuensis sp. nov., two acidobacteria isolated from forest soil.</title>
        <authorList>
            <person name="Fu J."/>
            <person name="Qiu L."/>
        </authorList>
    </citation>
    <scope>NUCLEOTIDE SEQUENCE [LARGE SCALE GENOMIC DNA]</scope>
    <source>
        <strain evidence="3">4Y35</strain>
    </source>
</reference>
<sequence length="260" mass="25486">MKNLKVTPALITMAFATLLLAGGCNKKSDSATDTAQQPAQLAADQSAQQAATAPPAPSTSPSQPAASAPAPSSTAVTPAASAPQEAPAPPPPLVIPAGTHIRVSLAQELGSKISQTGQGFNATVADPIVVNGVTVVRAGAAASGTVVDAKSLGRFKGQAELAIRLDSIRAEGGTYPIATSTVDRVEKGKGKRTAGFIGGGAGLGALIGGLAGGGKGALIGGLAGAGAGTAGSAFTGNKEIVIPAETLLTFRLEHSVELRR</sequence>
<dbReference type="EMBL" id="CP060394">
    <property type="protein sequence ID" value="QNI32483.1"/>
    <property type="molecule type" value="Genomic_DNA"/>
</dbReference>
<protein>
    <submittedName>
        <fullName evidence="3">Uncharacterized protein</fullName>
    </submittedName>
</protein>
<dbReference type="AlphaFoldDB" id="A0A7G8BIW3"/>
<keyword evidence="4" id="KW-1185">Reference proteome</keyword>
<organism evidence="3 4">
    <name type="scientific">Alloacidobacterium dinghuense</name>
    <dbReference type="NCBI Taxonomy" id="2763107"/>
    <lineage>
        <taxon>Bacteria</taxon>
        <taxon>Pseudomonadati</taxon>
        <taxon>Acidobacteriota</taxon>
        <taxon>Terriglobia</taxon>
        <taxon>Terriglobales</taxon>
        <taxon>Acidobacteriaceae</taxon>
        <taxon>Alloacidobacterium</taxon>
    </lineage>
</organism>
<dbReference type="KEGG" id="adin:H7849_00150"/>
<name>A0A7G8BIW3_9BACT</name>
<feature type="compositionally biased region" description="Low complexity" evidence="1">
    <location>
        <begin position="31"/>
        <end position="85"/>
    </location>
</feature>
<evidence type="ECO:0000256" key="1">
    <source>
        <dbReference type="SAM" id="MobiDB-lite"/>
    </source>
</evidence>
<evidence type="ECO:0000313" key="4">
    <source>
        <dbReference type="Proteomes" id="UP000515312"/>
    </source>
</evidence>
<keyword evidence="2" id="KW-0732">Signal</keyword>